<dbReference type="HAMAP" id="MF_02089">
    <property type="entry name" value="QueH"/>
    <property type="match status" value="1"/>
</dbReference>
<dbReference type="RefSeq" id="WP_013483999.1">
    <property type="nucleotide sequence ID" value="NC_014828.1"/>
</dbReference>
<evidence type="ECO:0000256" key="10">
    <source>
        <dbReference type="ARBA" id="ARBA00023002"/>
    </source>
</evidence>
<dbReference type="InterPro" id="IPR003828">
    <property type="entry name" value="QueH"/>
</dbReference>
<keyword evidence="14 17" id="KW-0676">Redox-active center</keyword>
<evidence type="ECO:0000256" key="12">
    <source>
        <dbReference type="ARBA" id="ARBA00023014"/>
    </source>
</evidence>
<keyword evidence="10 17" id="KW-0560">Oxidoreductase</keyword>
<dbReference type="Proteomes" id="UP000001551">
    <property type="component" value="Chromosome"/>
</dbReference>
<evidence type="ECO:0000256" key="17">
    <source>
        <dbReference type="HAMAP-Rule" id="MF_02089"/>
    </source>
</evidence>
<keyword evidence="13 17" id="KW-1015">Disulfide bond</keyword>
<dbReference type="GO" id="GO:0051539">
    <property type="term" value="F:4 iron, 4 sulfur cluster binding"/>
    <property type="evidence" value="ECO:0007669"/>
    <property type="project" value="UniProtKB-UniRule"/>
</dbReference>
<comment type="catalytic activity">
    <reaction evidence="16 17">
        <text>epoxyqueuosine(34) in tRNA + AH2 = queuosine(34) in tRNA + A + H2O</text>
        <dbReference type="Rhea" id="RHEA:32159"/>
        <dbReference type="Rhea" id="RHEA-COMP:18571"/>
        <dbReference type="Rhea" id="RHEA-COMP:18582"/>
        <dbReference type="ChEBI" id="CHEBI:13193"/>
        <dbReference type="ChEBI" id="CHEBI:15377"/>
        <dbReference type="ChEBI" id="CHEBI:17499"/>
        <dbReference type="ChEBI" id="CHEBI:194431"/>
        <dbReference type="ChEBI" id="CHEBI:194443"/>
        <dbReference type="EC" id="1.17.99.6"/>
    </reaction>
</comment>
<evidence type="ECO:0000313" key="18">
    <source>
        <dbReference type="EMBL" id="ADU25618.1"/>
    </source>
</evidence>
<evidence type="ECO:0000256" key="11">
    <source>
        <dbReference type="ARBA" id="ARBA00023004"/>
    </source>
</evidence>
<gene>
    <name evidence="17" type="primary">queH</name>
    <name evidence="18" type="ordered locus">Ethha_0027</name>
</gene>
<dbReference type="GO" id="GO:0052693">
    <property type="term" value="F:epoxyqueuosine reductase activity"/>
    <property type="evidence" value="ECO:0007669"/>
    <property type="project" value="UniProtKB-UniRule"/>
</dbReference>
<keyword evidence="11 17" id="KW-0408">Iron</keyword>
<accession>E6U5F1</accession>
<evidence type="ECO:0000256" key="16">
    <source>
        <dbReference type="ARBA" id="ARBA00047415"/>
    </source>
</evidence>
<comment type="similarity">
    <text evidence="3 17">Belongs to the QueH family.</text>
</comment>
<feature type="binding site" evidence="17">
    <location>
        <position position="32"/>
    </location>
    <ligand>
        <name>[4Fe-4S] cluster</name>
        <dbReference type="ChEBI" id="CHEBI:49883"/>
    </ligand>
</feature>
<dbReference type="KEGG" id="eha:Ethha_0027"/>
<comment type="pathway">
    <text evidence="2 17">tRNA modification; tRNA-queuosine biosynthesis.</text>
</comment>
<comment type="function">
    <text evidence="1 17">Catalyzes the conversion of epoxyqueuosine (oQ) to queuosine (Q), which is a hypermodified base found in the wobble positions of tRNA(Asp), tRNA(Asn), tRNA(His) and tRNA(Tyr).</text>
</comment>
<evidence type="ECO:0000256" key="15">
    <source>
        <dbReference type="ARBA" id="ARBA00031446"/>
    </source>
</evidence>
<proteinExistence type="inferred from homology"/>
<dbReference type="EMBL" id="CP002400">
    <property type="protein sequence ID" value="ADU25618.1"/>
    <property type="molecule type" value="Genomic_DNA"/>
</dbReference>
<feature type="binding site" evidence="17">
    <location>
        <position position="31"/>
    </location>
    <ligand>
        <name>[4Fe-4S] cluster</name>
        <dbReference type="ChEBI" id="CHEBI:49883"/>
    </ligand>
</feature>
<dbReference type="PANTHER" id="PTHR36701:SF1">
    <property type="entry name" value="EPOXYQUEUOSINE REDUCTASE QUEH"/>
    <property type="match status" value="1"/>
</dbReference>
<feature type="binding site" evidence="17">
    <location>
        <position position="116"/>
    </location>
    <ligand>
        <name>[4Fe-4S] cluster</name>
        <dbReference type="ChEBI" id="CHEBI:49883"/>
    </ligand>
</feature>
<dbReference type="HOGENOM" id="CLU_088177_1_0_9"/>
<dbReference type="GO" id="GO:0046872">
    <property type="term" value="F:metal ion binding"/>
    <property type="evidence" value="ECO:0007669"/>
    <property type="project" value="UniProtKB-KW"/>
</dbReference>
<evidence type="ECO:0000313" key="19">
    <source>
        <dbReference type="Proteomes" id="UP000001551"/>
    </source>
</evidence>
<dbReference type="Pfam" id="PF02677">
    <property type="entry name" value="QueH"/>
    <property type="match status" value="1"/>
</dbReference>
<sequence>MQKPNYQKQMDQTLDALARAHQTPRLLLHSCCAPCSSYVLEYLASHFEITVFYENPNIAPKEEYEKRLAEQKRLIAALPVPHPVGFLESHYAPERFLEAARGLENEPEGGARCAVCFRLRLEATARAAKAGGFDYFTTTLSVSPHKNAQALAEIGEACARRWGVPYLAADFKKRGGYLRSIRLSETYGLYRQNFCGCVFSKRQSGTAAAPPQKA</sequence>
<evidence type="ECO:0000256" key="13">
    <source>
        <dbReference type="ARBA" id="ARBA00023157"/>
    </source>
</evidence>
<name>E6U5F1_ETHHY</name>
<evidence type="ECO:0000256" key="1">
    <source>
        <dbReference type="ARBA" id="ARBA00002268"/>
    </source>
</evidence>
<reference evidence="18 19" key="1">
    <citation type="submission" date="2010-12" db="EMBL/GenBank/DDBJ databases">
        <title>Complete sequence of Ethanoligenens harbinense YUAN-3.</title>
        <authorList>
            <person name="Lucas S."/>
            <person name="Copeland A."/>
            <person name="Lapidus A."/>
            <person name="Cheng J.-F."/>
            <person name="Bruce D."/>
            <person name="Goodwin L."/>
            <person name="Pitluck S."/>
            <person name="Chertkov O."/>
            <person name="Misra M."/>
            <person name="Detter J.C."/>
            <person name="Han C."/>
            <person name="Tapia R."/>
            <person name="Land M."/>
            <person name="Hauser L."/>
            <person name="Jeffries C."/>
            <person name="Kyrpides N."/>
            <person name="Ivanova N."/>
            <person name="Mikhailova N."/>
            <person name="Wang A."/>
            <person name="Mouttaki H."/>
            <person name="He Z."/>
            <person name="Zhou J."/>
            <person name="Hemme C.L."/>
            <person name="Woyke T."/>
        </authorList>
    </citation>
    <scope>NUCLEOTIDE SEQUENCE [LARGE SCALE GENOMIC DNA]</scope>
    <source>
        <strain evidence="19">DSM 18485 / JCM 12961 / CGMCC 1.5033 / YUAN-3</strain>
    </source>
</reference>
<protein>
    <recommendedName>
        <fullName evidence="5 17">Epoxyqueuosine reductase QueH</fullName>
        <ecNumber evidence="4 17">1.17.99.6</ecNumber>
    </recommendedName>
    <alternativeName>
        <fullName evidence="15 17">Queuosine biosynthesis protein QueH</fullName>
    </alternativeName>
</protein>
<dbReference type="PANTHER" id="PTHR36701">
    <property type="entry name" value="EPOXYQUEUOSINE REDUCTASE QUEH"/>
    <property type="match status" value="1"/>
</dbReference>
<evidence type="ECO:0000256" key="5">
    <source>
        <dbReference type="ARBA" id="ARBA00016895"/>
    </source>
</evidence>
<evidence type="ECO:0000256" key="7">
    <source>
        <dbReference type="ARBA" id="ARBA00022694"/>
    </source>
</evidence>
<feature type="disulfide bond" description="Redox-active" evidence="17">
    <location>
        <begin position="195"/>
        <end position="197"/>
    </location>
</feature>
<dbReference type="UniPathway" id="UPA00392"/>
<keyword evidence="12 17" id="KW-0411">Iron-sulfur</keyword>
<keyword evidence="19" id="KW-1185">Reference proteome</keyword>
<dbReference type="STRING" id="663278.Ethha_0027"/>
<evidence type="ECO:0000256" key="6">
    <source>
        <dbReference type="ARBA" id="ARBA00022485"/>
    </source>
</evidence>
<keyword evidence="7 17" id="KW-0819">tRNA processing</keyword>
<evidence type="ECO:0000256" key="9">
    <source>
        <dbReference type="ARBA" id="ARBA00022785"/>
    </source>
</evidence>
<keyword evidence="6 17" id="KW-0004">4Fe-4S</keyword>
<evidence type="ECO:0000256" key="4">
    <source>
        <dbReference type="ARBA" id="ARBA00012622"/>
    </source>
</evidence>
<evidence type="ECO:0000256" key="14">
    <source>
        <dbReference type="ARBA" id="ARBA00023284"/>
    </source>
</evidence>
<evidence type="ECO:0000256" key="2">
    <source>
        <dbReference type="ARBA" id="ARBA00004691"/>
    </source>
</evidence>
<feature type="binding site" evidence="17">
    <location>
        <position position="113"/>
    </location>
    <ligand>
        <name>[4Fe-4S] cluster</name>
        <dbReference type="ChEBI" id="CHEBI:49883"/>
    </ligand>
</feature>
<dbReference type="AlphaFoldDB" id="E6U5F1"/>
<keyword evidence="8 17" id="KW-0479">Metal-binding</keyword>
<dbReference type="GO" id="GO:0008616">
    <property type="term" value="P:tRNA queuosine(34) biosynthetic process"/>
    <property type="evidence" value="ECO:0007669"/>
    <property type="project" value="UniProtKB-UniRule"/>
</dbReference>
<evidence type="ECO:0000256" key="3">
    <source>
        <dbReference type="ARBA" id="ARBA00008207"/>
    </source>
</evidence>
<evidence type="ECO:0000256" key="8">
    <source>
        <dbReference type="ARBA" id="ARBA00022723"/>
    </source>
</evidence>
<organism evidence="18 19">
    <name type="scientific">Ethanoligenens harbinense (strain DSM 18485 / JCM 12961 / CGMCC 1.5033 / YUAN-3)</name>
    <dbReference type="NCBI Taxonomy" id="663278"/>
    <lineage>
        <taxon>Bacteria</taxon>
        <taxon>Bacillati</taxon>
        <taxon>Bacillota</taxon>
        <taxon>Clostridia</taxon>
        <taxon>Eubacteriales</taxon>
        <taxon>Oscillospiraceae</taxon>
        <taxon>Ethanoligenens</taxon>
    </lineage>
</organism>
<keyword evidence="9 17" id="KW-0671">Queuosine biosynthesis</keyword>
<dbReference type="EC" id="1.17.99.6" evidence="4 17"/>
<dbReference type="eggNOG" id="COG1636">
    <property type="taxonomic scope" value="Bacteria"/>
</dbReference>